<dbReference type="PANTHER" id="PTHR31118:SF12">
    <property type="entry name" value="CYCLASE-LIKE PROTEIN 2"/>
    <property type="match status" value="1"/>
</dbReference>
<evidence type="ECO:0000256" key="1">
    <source>
        <dbReference type="SAM" id="SignalP"/>
    </source>
</evidence>
<dbReference type="GO" id="GO:0004061">
    <property type="term" value="F:arylformamidase activity"/>
    <property type="evidence" value="ECO:0007669"/>
    <property type="project" value="InterPro"/>
</dbReference>
<keyword evidence="1" id="KW-0732">Signal</keyword>
<dbReference type="SUPFAM" id="SSF102198">
    <property type="entry name" value="Putative cyclase"/>
    <property type="match status" value="1"/>
</dbReference>
<dbReference type="Gene3D" id="3.50.30.50">
    <property type="entry name" value="Putative cyclase"/>
    <property type="match status" value="1"/>
</dbReference>
<dbReference type="EMBL" id="CP155447">
    <property type="protein sequence ID" value="XBH06858.1"/>
    <property type="molecule type" value="Genomic_DNA"/>
</dbReference>
<protein>
    <submittedName>
        <fullName evidence="2">Cyclase family protein</fullName>
        <ecNumber evidence="2">3.5.-.-</ecNumber>
    </submittedName>
</protein>
<feature type="signal peptide" evidence="1">
    <location>
        <begin position="1"/>
        <end position="28"/>
    </location>
</feature>
<feature type="chain" id="PRO_5043481695" evidence="1">
    <location>
        <begin position="29"/>
        <end position="274"/>
    </location>
</feature>
<dbReference type="EC" id="3.5.-.-" evidence="2"/>
<gene>
    <name evidence="2" type="ORF">V5E97_12685</name>
</gene>
<organism evidence="2">
    <name type="scientific">Singulisphaera sp. Ch08</name>
    <dbReference type="NCBI Taxonomy" id="3120278"/>
    <lineage>
        <taxon>Bacteria</taxon>
        <taxon>Pseudomonadati</taxon>
        <taxon>Planctomycetota</taxon>
        <taxon>Planctomycetia</taxon>
        <taxon>Isosphaerales</taxon>
        <taxon>Isosphaeraceae</taxon>
        <taxon>Singulisphaera</taxon>
    </lineage>
</organism>
<reference evidence="2" key="1">
    <citation type="submission" date="2024-05" db="EMBL/GenBank/DDBJ databases">
        <title>Planctomycetes of the genus Singulisphaera possess chitinolytic capabilities.</title>
        <authorList>
            <person name="Ivanova A."/>
        </authorList>
    </citation>
    <scope>NUCLEOTIDE SEQUENCE</scope>
    <source>
        <strain evidence="2">Ch08T</strain>
    </source>
</reference>
<dbReference type="GO" id="GO:0019441">
    <property type="term" value="P:L-tryptophan catabolic process to kynurenine"/>
    <property type="evidence" value="ECO:0007669"/>
    <property type="project" value="InterPro"/>
</dbReference>
<dbReference type="InterPro" id="IPR007325">
    <property type="entry name" value="KFase/CYL"/>
</dbReference>
<name>A0AAU7CP69_9BACT</name>
<accession>A0AAU7CP69</accession>
<dbReference type="InterPro" id="IPR037175">
    <property type="entry name" value="KFase_sf"/>
</dbReference>
<dbReference type="Pfam" id="PF04199">
    <property type="entry name" value="Cyclase"/>
    <property type="match status" value="1"/>
</dbReference>
<dbReference type="PANTHER" id="PTHR31118">
    <property type="entry name" value="CYCLASE-LIKE PROTEIN 2"/>
    <property type="match status" value="1"/>
</dbReference>
<keyword evidence="2" id="KW-0378">Hydrolase</keyword>
<sequence>MNRTKASIPVLALALVGVGTFVAVRAQAPDSGPGPAKVLASKAIDLTYALDKDSVYWPTDESFQWERTSWGPAAKGYWYASAKFSASEHGGTHLDSPIHFGEGQATADQIPLTKLIGPAVVVDVQKACARDRDYQLRTEDLEAWERSHGRIPEGAIVVMRSGWGRFWPNQKAYLGSDKPGDTANLHFPGVSRGAAEWLVAHRKVSGVGVDTASLDPGPSRDFMAHRVLNGAGIYGLENVANLDQVPEAGATLIALPMKIKGGSGGPTRIIAILP</sequence>
<dbReference type="RefSeq" id="WP_406699706.1">
    <property type="nucleotide sequence ID" value="NZ_CP155447.1"/>
</dbReference>
<dbReference type="AlphaFoldDB" id="A0AAU7CP69"/>
<evidence type="ECO:0000313" key="2">
    <source>
        <dbReference type="EMBL" id="XBH06858.1"/>
    </source>
</evidence>
<proteinExistence type="predicted"/>